<dbReference type="Proteomes" id="UP000232875">
    <property type="component" value="Unassembled WGS sequence"/>
</dbReference>
<evidence type="ECO:0000313" key="2">
    <source>
        <dbReference type="EMBL" id="PKI83500.1"/>
    </source>
</evidence>
<dbReference type="EMBL" id="KZ454991">
    <property type="protein sequence ID" value="PKI83500.1"/>
    <property type="molecule type" value="Genomic_DNA"/>
</dbReference>
<name>A0A2N1JAB7_9BASI</name>
<dbReference type="InterPro" id="IPR011333">
    <property type="entry name" value="SKP1/BTB/POZ_sf"/>
</dbReference>
<dbReference type="OrthoDB" id="9451547at2759"/>
<organism evidence="2 3">
    <name type="scientific">Malassezia vespertilionis</name>
    <dbReference type="NCBI Taxonomy" id="2020962"/>
    <lineage>
        <taxon>Eukaryota</taxon>
        <taxon>Fungi</taxon>
        <taxon>Dikarya</taxon>
        <taxon>Basidiomycota</taxon>
        <taxon>Ustilaginomycotina</taxon>
        <taxon>Malasseziomycetes</taxon>
        <taxon>Malasseziales</taxon>
        <taxon>Malasseziaceae</taxon>
        <taxon>Malassezia</taxon>
    </lineage>
</organism>
<dbReference type="SUPFAM" id="SSF54695">
    <property type="entry name" value="POZ domain"/>
    <property type="match status" value="1"/>
</dbReference>
<evidence type="ECO:0000313" key="3">
    <source>
        <dbReference type="Proteomes" id="UP000232875"/>
    </source>
</evidence>
<sequence length="388" mass="43602">MDAQLQQPTDGIAPFTRLILDLRGVCFIIERETLMSLPESVLLCLFPNGLVLSDNGMDEMGGDSAQDEHVYHVDFDAQCLQYVLSFFRRAQDYFYGTEVTQGVYRGGDTGNSYLDYVEQMNNSLMGYGAPFHLPFFHKQAVIVLREELEYFTIAPKSMGRSAAQPTVGNEPPSASPQFNHLKDLCGEVLLRRRQIFTALQRNISKENNVAEQHLIDMLCMSGFETDDLWGYRAREPARCGITSTALVLLKTGVTHPGELPEGRDGNQPVPNKPIGVEREGVSMEKGIDMSNTVFSEEQLGEWVDDGQGGMLRVNQHQLNTTQKLLLFWRKPARKCWWDGVTIIVPMDPSMQKAIGISRSNMTTSSLNGTTPEERKWLEQGMGVPVRVW</sequence>
<feature type="region of interest" description="Disordered" evidence="1">
    <location>
        <begin position="255"/>
        <end position="275"/>
    </location>
</feature>
<gene>
    <name evidence="2" type="ORF">MVES_002396</name>
</gene>
<dbReference type="STRING" id="2020962.A0A2N1JAB7"/>
<reference evidence="2 3" key="1">
    <citation type="submission" date="2017-10" db="EMBL/GenBank/DDBJ databases">
        <title>A novel species of cold-tolerant Malassezia isolated from bats.</title>
        <authorList>
            <person name="Lorch J.M."/>
            <person name="Palmer J.M."/>
            <person name="Vanderwolf K.J."/>
            <person name="Schmidt K.Z."/>
            <person name="Verant M.L."/>
            <person name="Weller T.J."/>
            <person name="Blehert D.S."/>
        </authorList>
    </citation>
    <scope>NUCLEOTIDE SEQUENCE [LARGE SCALE GENOMIC DNA]</scope>
    <source>
        <strain evidence="2 3">NWHC:44797-103</strain>
    </source>
</reference>
<keyword evidence="3" id="KW-1185">Reference proteome</keyword>
<proteinExistence type="predicted"/>
<protein>
    <submittedName>
        <fullName evidence="2">Uncharacterized protein</fullName>
    </submittedName>
</protein>
<dbReference type="AlphaFoldDB" id="A0A2N1JAB7"/>
<accession>A0A2N1JAB7</accession>
<evidence type="ECO:0000256" key="1">
    <source>
        <dbReference type="SAM" id="MobiDB-lite"/>
    </source>
</evidence>